<feature type="region of interest" description="Disordered" evidence="1">
    <location>
        <begin position="94"/>
        <end position="123"/>
    </location>
</feature>
<dbReference type="InterPro" id="IPR007730">
    <property type="entry name" value="SPOR-like_dom"/>
</dbReference>
<dbReference type="OrthoDB" id="5372972at2"/>
<feature type="compositionally biased region" description="Low complexity" evidence="1">
    <location>
        <begin position="161"/>
        <end position="171"/>
    </location>
</feature>
<dbReference type="Proteomes" id="UP000256424">
    <property type="component" value="Unassembled WGS sequence"/>
</dbReference>
<protein>
    <recommendedName>
        <fullName evidence="3">SPOR domain-containing protein</fullName>
    </recommendedName>
</protein>
<name>A0A3D8J4T4_9HELI</name>
<evidence type="ECO:0000256" key="1">
    <source>
        <dbReference type="SAM" id="MobiDB-lite"/>
    </source>
</evidence>
<evidence type="ECO:0000313" key="4">
    <source>
        <dbReference type="EMBL" id="RDU72507.1"/>
    </source>
</evidence>
<evidence type="ECO:0000313" key="5">
    <source>
        <dbReference type="Proteomes" id="UP000256424"/>
    </source>
</evidence>
<evidence type="ECO:0000259" key="3">
    <source>
        <dbReference type="Pfam" id="PF05036"/>
    </source>
</evidence>
<feature type="transmembrane region" description="Helical" evidence="2">
    <location>
        <begin position="24"/>
        <end position="46"/>
    </location>
</feature>
<comment type="caution">
    <text evidence="4">The sequence shown here is derived from an EMBL/GenBank/DDBJ whole genome shotgun (WGS) entry which is preliminary data.</text>
</comment>
<feature type="compositionally biased region" description="Low complexity" evidence="1">
    <location>
        <begin position="180"/>
        <end position="191"/>
    </location>
</feature>
<dbReference type="RefSeq" id="WP_104763492.1">
    <property type="nucleotide sequence ID" value="NZ_FZPM01000025.1"/>
</dbReference>
<reference evidence="4 5" key="1">
    <citation type="submission" date="2018-04" db="EMBL/GenBank/DDBJ databases">
        <title>Novel Campyloabacter and Helicobacter Species and Strains.</title>
        <authorList>
            <person name="Mannion A.J."/>
            <person name="Shen Z."/>
            <person name="Fox J.G."/>
        </authorList>
    </citation>
    <scope>NUCLEOTIDE SEQUENCE [LARGE SCALE GENOMIC DNA]</scope>
    <source>
        <strain evidence="4 5">MIT 97-5075</strain>
    </source>
</reference>
<evidence type="ECO:0000256" key="2">
    <source>
        <dbReference type="SAM" id="Phobius"/>
    </source>
</evidence>
<keyword evidence="2" id="KW-1133">Transmembrane helix</keyword>
<dbReference type="GO" id="GO:0042834">
    <property type="term" value="F:peptidoglycan binding"/>
    <property type="evidence" value="ECO:0007669"/>
    <property type="project" value="InterPro"/>
</dbReference>
<organism evidence="4 5">
    <name type="scientific">Helicobacter aurati</name>
    <dbReference type="NCBI Taxonomy" id="137778"/>
    <lineage>
        <taxon>Bacteria</taxon>
        <taxon>Pseudomonadati</taxon>
        <taxon>Campylobacterota</taxon>
        <taxon>Epsilonproteobacteria</taxon>
        <taxon>Campylobacterales</taxon>
        <taxon>Helicobacteraceae</taxon>
        <taxon>Helicobacter</taxon>
    </lineage>
</organism>
<keyword evidence="2" id="KW-0812">Transmembrane</keyword>
<accession>A0A3D8J4T4</accession>
<gene>
    <name evidence="4" type="ORF">CQA66_04120</name>
</gene>
<feature type="domain" description="SPOR" evidence="3">
    <location>
        <begin position="253"/>
        <end position="321"/>
    </location>
</feature>
<keyword evidence="2" id="KW-0472">Membrane</keyword>
<proteinExistence type="predicted"/>
<dbReference type="Pfam" id="PF05036">
    <property type="entry name" value="SPOR"/>
    <property type="match status" value="1"/>
</dbReference>
<dbReference type="AlphaFoldDB" id="A0A3D8J4T4"/>
<sequence>MKNQSGINDIFQNESGKSNKTKTILLLTIVAIILIVTFLIIAWVMARDNTIESIQLTEDNQNIRVLNQPPYAHNVENSTASNNTLTSNLDPFDIDVAKMSDTPPASIPSLNPPAATQKTNDIDNDPKILAKMQELQQKHMEKNKNTQPQAKDSDKPISINEKVTPTPTPKETPLKAADSKNQQTQTKQPTNESLTKERPPKNENKAEQVKEAKTAQTPPPPPVVPTNTSDKPKSSNIIEKKTRQTEDNGKAATKGHYIQVGSFAGSVDKNFLNRISKYPYRIKTESRDGKTIVKYLIGPYSSRVEANSNIQKIKEIQGNAFYTEIK</sequence>
<feature type="compositionally biased region" description="Basic and acidic residues" evidence="1">
    <location>
        <begin position="194"/>
        <end position="213"/>
    </location>
</feature>
<dbReference type="EMBL" id="NXLW01000006">
    <property type="protein sequence ID" value="RDU72507.1"/>
    <property type="molecule type" value="Genomic_DNA"/>
</dbReference>
<keyword evidence="5" id="KW-1185">Reference proteome</keyword>
<feature type="region of interest" description="Disordered" evidence="1">
    <location>
        <begin position="137"/>
        <end position="253"/>
    </location>
</feature>
<feature type="compositionally biased region" description="Basic and acidic residues" evidence="1">
    <location>
        <begin position="230"/>
        <end position="249"/>
    </location>
</feature>